<feature type="domain" description="Calcineurin-like phosphoesterase" evidence="1">
    <location>
        <begin position="1"/>
        <end position="197"/>
    </location>
</feature>
<dbReference type="InterPro" id="IPR004843">
    <property type="entry name" value="Calcineurin-like_PHP"/>
</dbReference>
<dbReference type="Gene3D" id="3.60.21.10">
    <property type="match status" value="1"/>
</dbReference>
<dbReference type="Proteomes" id="UP000823914">
    <property type="component" value="Unassembled WGS sequence"/>
</dbReference>
<reference evidence="2" key="2">
    <citation type="submission" date="2021-04" db="EMBL/GenBank/DDBJ databases">
        <authorList>
            <person name="Gilroy R."/>
        </authorList>
    </citation>
    <scope>NUCLEOTIDE SEQUENCE</scope>
    <source>
        <strain evidence="2">Gambia15-2214</strain>
    </source>
</reference>
<protein>
    <submittedName>
        <fullName evidence="2">Metallophosphoesterase</fullName>
    </submittedName>
</protein>
<organism evidence="2 3">
    <name type="scientific">Candidatus Treponema excrementipullorum</name>
    <dbReference type="NCBI Taxonomy" id="2838768"/>
    <lineage>
        <taxon>Bacteria</taxon>
        <taxon>Pseudomonadati</taxon>
        <taxon>Spirochaetota</taxon>
        <taxon>Spirochaetia</taxon>
        <taxon>Spirochaetales</taxon>
        <taxon>Treponemataceae</taxon>
        <taxon>Treponema</taxon>
    </lineage>
</organism>
<reference evidence="2" key="1">
    <citation type="journal article" date="2021" name="PeerJ">
        <title>Extensive microbial diversity within the chicken gut microbiome revealed by metagenomics and culture.</title>
        <authorList>
            <person name="Gilroy R."/>
            <person name="Ravi A."/>
            <person name="Getino M."/>
            <person name="Pursley I."/>
            <person name="Horton D.L."/>
            <person name="Alikhan N.F."/>
            <person name="Baker D."/>
            <person name="Gharbi K."/>
            <person name="Hall N."/>
            <person name="Watson M."/>
            <person name="Adriaenssens E.M."/>
            <person name="Foster-Nyarko E."/>
            <person name="Jarju S."/>
            <person name="Secka A."/>
            <person name="Antonio M."/>
            <person name="Oren A."/>
            <person name="Chaudhuri R.R."/>
            <person name="La Ragione R."/>
            <person name="Hildebrand F."/>
            <person name="Pallen M.J."/>
        </authorList>
    </citation>
    <scope>NUCLEOTIDE SEQUENCE</scope>
    <source>
        <strain evidence="2">Gambia15-2214</strain>
    </source>
</reference>
<evidence type="ECO:0000313" key="3">
    <source>
        <dbReference type="Proteomes" id="UP000823914"/>
    </source>
</evidence>
<dbReference type="SUPFAM" id="SSF56300">
    <property type="entry name" value="Metallo-dependent phosphatases"/>
    <property type="match status" value="1"/>
</dbReference>
<name>A0A9E2NYD1_9SPIR</name>
<dbReference type="EMBL" id="JAHLFV010000018">
    <property type="protein sequence ID" value="MBU3849095.1"/>
    <property type="molecule type" value="Genomic_DNA"/>
</dbReference>
<proteinExistence type="predicted"/>
<gene>
    <name evidence="2" type="ORF">IAA16_00845</name>
</gene>
<evidence type="ECO:0000313" key="2">
    <source>
        <dbReference type="EMBL" id="MBU3849095.1"/>
    </source>
</evidence>
<sequence>MKILCVSDQIDPLVYSNSVKERFSDIDCVLCAGDLPLEYIEFIVSSLNVPTYFVFGNHNLNEFHHYHKVAIDSAGVYGYSSDYYGPGAVYVGFKTISIPTANKKNPLLLAGISGSIRYNKGLAQYTNFEMNLKLFKLIPKLIFNKIRYGRYLDIFLTHSPPRHIHDKEDPCHKGFTGFRWFLEKFKPRYMLHGHIHLYDLQTSRSTNYCDTQIINVFSHYVLEIPEGTF</sequence>
<dbReference type="GO" id="GO:0016787">
    <property type="term" value="F:hydrolase activity"/>
    <property type="evidence" value="ECO:0007669"/>
    <property type="project" value="InterPro"/>
</dbReference>
<dbReference type="Pfam" id="PF00149">
    <property type="entry name" value="Metallophos"/>
    <property type="match status" value="1"/>
</dbReference>
<dbReference type="AlphaFoldDB" id="A0A9E2NYD1"/>
<accession>A0A9E2NYD1</accession>
<evidence type="ECO:0000259" key="1">
    <source>
        <dbReference type="Pfam" id="PF00149"/>
    </source>
</evidence>
<dbReference type="InterPro" id="IPR029052">
    <property type="entry name" value="Metallo-depent_PP-like"/>
</dbReference>
<comment type="caution">
    <text evidence="2">The sequence shown here is derived from an EMBL/GenBank/DDBJ whole genome shotgun (WGS) entry which is preliminary data.</text>
</comment>